<name>X1NPT6_9ZZZZ</name>
<reference evidence="2" key="1">
    <citation type="journal article" date="2014" name="Front. Microbiol.">
        <title>High frequency of phylogenetically diverse reductive dehalogenase-homologous genes in deep subseafloor sedimentary metagenomes.</title>
        <authorList>
            <person name="Kawai M."/>
            <person name="Futagami T."/>
            <person name="Toyoda A."/>
            <person name="Takaki Y."/>
            <person name="Nishi S."/>
            <person name="Hori S."/>
            <person name="Arai W."/>
            <person name="Tsubouchi T."/>
            <person name="Morono Y."/>
            <person name="Uchiyama I."/>
            <person name="Ito T."/>
            <person name="Fujiyama A."/>
            <person name="Inagaki F."/>
            <person name="Takami H."/>
        </authorList>
    </citation>
    <scope>NUCLEOTIDE SEQUENCE</scope>
    <source>
        <strain evidence="2">Expedition CK06-06</strain>
    </source>
</reference>
<sequence>MWIYALLVVIILLLLGVILFSGGGIIRRRRLSREIGYLRSEMQRLQDANEALRGSVGVGTKERTESFGNLFEMVKDLEGLRCAIGGSSACQRVLS</sequence>
<dbReference type="EMBL" id="BARV01026911">
    <property type="protein sequence ID" value="GAI45613.1"/>
    <property type="molecule type" value="Genomic_DNA"/>
</dbReference>
<comment type="caution">
    <text evidence="2">The sequence shown here is derived from an EMBL/GenBank/DDBJ whole genome shotgun (WGS) entry which is preliminary data.</text>
</comment>
<protein>
    <submittedName>
        <fullName evidence="2">Uncharacterized protein</fullName>
    </submittedName>
</protein>
<keyword evidence="1" id="KW-1133">Transmembrane helix</keyword>
<accession>X1NPT6</accession>
<organism evidence="2">
    <name type="scientific">marine sediment metagenome</name>
    <dbReference type="NCBI Taxonomy" id="412755"/>
    <lineage>
        <taxon>unclassified sequences</taxon>
        <taxon>metagenomes</taxon>
        <taxon>ecological metagenomes</taxon>
    </lineage>
</organism>
<feature type="transmembrane region" description="Helical" evidence="1">
    <location>
        <begin position="6"/>
        <end position="26"/>
    </location>
</feature>
<proteinExistence type="predicted"/>
<dbReference type="AlphaFoldDB" id="X1NPT6"/>
<evidence type="ECO:0000313" key="2">
    <source>
        <dbReference type="EMBL" id="GAI45613.1"/>
    </source>
</evidence>
<evidence type="ECO:0000256" key="1">
    <source>
        <dbReference type="SAM" id="Phobius"/>
    </source>
</evidence>
<feature type="non-terminal residue" evidence="2">
    <location>
        <position position="95"/>
    </location>
</feature>
<keyword evidence="1" id="KW-0812">Transmembrane</keyword>
<keyword evidence="1" id="KW-0472">Membrane</keyword>
<gene>
    <name evidence="2" type="ORF">S06H3_43389</name>
</gene>